<protein>
    <submittedName>
        <fullName evidence="1">DUF3570 domain-containing protein</fullName>
    </submittedName>
</protein>
<comment type="caution">
    <text evidence="1">The sequence shown here is derived from an EMBL/GenBank/DDBJ whole genome shotgun (WGS) entry which is preliminary data.</text>
</comment>
<evidence type="ECO:0000313" key="1">
    <source>
        <dbReference type="EMBL" id="TRW92802.1"/>
    </source>
</evidence>
<name>A0ABY3C9N9_9GAMM</name>
<keyword evidence="2" id="KW-1185">Reference proteome</keyword>
<gene>
    <name evidence="1" type="ORF">EKO24_014475</name>
</gene>
<evidence type="ECO:0000313" key="2">
    <source>
        <dbReference type="Proteomes" id="UP000733744"/>
    </source>
</evidence>
<accession>A0ABY3C9N9</accession>
<reference evidence="1 2" key="1">
    <citation type="journal article" date="2019" name="Antonie Van Leeuwenhoek">
        <title>Description of 'Ca. Methylobacter oryzae' KRF1, a novel species from the environmentally important Methylobacter clade 2.</title>
        <authorList>
            <person name="Khatri K."/>
            <person name="Mohite J.A."/>
            <person name="Pandit P.S."/>
            <person name="Bahulikar R."/>
            <person name="Rahalkar M.C."/>
        </authorList>
    </citation>
    <scope>NUCLEOTIDE SEQUENCE [LARGE SCALE GENOMIC DNA]</scope>
    <source>
        <strain evidence="1 2">KRF1</strain>
    </source>
</reference>
<organism evidence="1 2">
    <name type="scientific">Candidatus Methylobacter oryzae</name>
    <dbReference type="NCBI Taxonomy" id="2497749"/>
    <lineage>
        <taxon>Bacteria</taxon>
        <taxon>Pseudomonadati</taxon>
        <taxon>Pseudomonadota</taxon>
        <taxon>Gammaproteobacteria</taxon>
        <taxon>Methylococcales</taxon>
        <taxon>Methylococcaceae</taxon>
        <taxon>Methylobacter</taxon>
    </lineage>
</organism>
<dbReference type="Pfam" id="PF12094">
    <property type="entry name" value="DUF3570"/>
    <property type="match status" value="1"/>
</dbReference>
<dbReference type="Proteomes" id="UP000733744">
    <property type="component" value="Unassembled WGS sequence"/>
</dbReference>
<proteinExistence type="predicted"/>
<sequence length="957" mass="104264">MLTLCKTPFRGIYTTAVRLLWAVIPLEAAAVAVTKNTPAKLPAGKARHSRLTNAYKYLTDRLLPRSARPKPATTTSVSTSLQALTAAALSLPGLIPTPVHAAEEEASLLYGYYEESSRNLAGVNSRFNPIVVDSLLGSSKIKLSDRVKFAFNYAQDVWSGATPIATAPLSFKGNREGGVISGATPFLQNNNVLFDRQLNPLKQDALTGQLVKDTQLVHTLSAASPEVRRQGDFKLGYEWNEVSLDVGGGISVENDYESRFGNLAGRWDLNQKLTSLNLGLSYTNSDTHAILDHDVTPYIWNTSGGYEVRNIISNNSQITKTGGNTLLQGNRQDWGTAFGVTQILNEGALLEAGVSYNRSTGYMANPYKTVETAFVDPSQTGDVLSGVAIGLLEKRPEERNQWTENLRYVQHIAGLDAAFHFDYRFFHDDWGINAHTFEADWVQPIGNNWTITPKVRYYSQDAADFYTPFMVSNQALNKNAVDANGRPIYVSANNPNNGQVYFRDADFNLIDANGRIVDENAINPVNKTVPFDGSKLPANYSSDHRLSGFGALSGGITVSKRFAKGVTLEAGAEYYTHAGSLKLGGGGEGSYADYNSYMVNAVLKVDLSSLSLSSAGSKHAEHLFHNHHGGHAPAGVMFDHMLDKSGDIMVGARYMYGTQSGNILQGSNSVSDQAIINNGCNGSPCFTTPTGMNMNMIMVDLMYAPTDSLTLMLMPQFVDMNMTTRVLDGAPSATVEQQALINHHTLHEHTTGGIGDTGMYAMVKLFDQTIHHVHGTLGLSAPTGDVDVKFRDTHRIDAGFQHYGMQLGSGTWDFKPSITYTGNIDQYSWGAQLSGTVRLEDKNKSGFAFGDIFQSTAWGSYKLLNWLSASVRGVYTVQGSIKGEFNGTFNKLGPVDYPSSYGGRYWDVGFGVNAFVPSGDLQGNSLGFEWLQPVSDDVNGYQLQREGALSATWSYAF</sequence>
<dbReference type="InterPro" id="IPR021953">
    <property type="entry name" value="DUF3570"/>
</dbReference>
<dbReference type="EMBL" id="RYFG02000106">
    <property type="protein sequence ID" value="TRW92802.1"/>
    <property type="molecule type" value="Genomic_DNA"/>
</dbReference>